<feature type="region of interest" description="Disordered" evidence="1">
    <location>
        <begin position="89"/>
        <end position="114"/>
    </location>
</feature>
<feature type="region of interest" description="Disordered" evidence="1">
    <location>
        <begin position="15"/>
        <end position="67"/>
    </location>
</feature>
<evidence type="ECO:0000256" key="1">
    <source>
        <dbReference type="SAM" id="MobiDB-lite"/>
    </source>
</evidence>
<feature type="region of interest" description="Disordered" evidence="1">
    <location>
        <begin position="272"/>
        <end position="331"/>
    </location>
</feature>
<feature type="region of interest" description="Disordered" evidence="1">
    <location>
        <begin position="395"/>
        <end position="444"/>
    </location>
</feature>
<feature type="compositionally biased region" description="Low complexity" evidence="1">
    <location>
        <begin position="292"/>
        <end position="308"/>
    </location>
</feature>
<gene>
    <name evidence="2" type="ORF">PRK78_002898</name>
</gene>
<feature type="compositionally biased region" description="Basic and acidic residues" evidence="1">
    <location>
        <begin position="428"/>
        <end position="437"/>
    </location>
</feature>
<protein>
    <submittedName>
        <fullName evidence="2">Uncharacterized protein</fullName>
    </submittedName>
</protein>
<reference evidence="2" key="1">
    <citation type="submission" date="2023-03" db="EMBL/GenBank/DDBJ databases">
        <title>Emydomyces testavorans Genome Sequence.</title>
        <authorList>
            <person name="Hoyer L."/>
        </authorList>
    </citation>
    <scope>NUCLEOTIDE SEQUENCE</scope>
    <source>
        <strain evidence="2">16-2883</strain>
    </source>
</reference>
<keyword evidence="3" id="KW-1185">Reference proteome</keyword>
<accession>A0AAF0II94</accession>
<sequence>MRFTRLKKAIESGTLNNSTGTILTGSAGNTSSASLSGGHTKGKAQRHNPKHAKAPTQPKLDNRMKGKTPGLKAAYLQPKTADPVVKMEIDDGRDLRMRSGNNPSSVREDDNDDEDMPLAVKRGIALAKKRHADSNVVIQDIKRRKARVGDQNPVTAIGAGYSASGAPVGSHSTLNGDMEIVRVGRAGACSEVNGVAADRALRLSIGHHDPNAEKNRSILPEFKPTSDDLQLRTWDASIQPPYSCLKETANSKDNSKQTQAMATLLDRVSLSTTTPSPTAFPSIDTPSQRTNSTSDTISISSASPMASPVTKPVVPRNPPLRPTDTLCTRYPGFQSSTDNKWSWRHYRLPHIVITDMEPNSPRNWLNPGSPVAIGKAEREVNNALFGLGSRAFEQRSSLDSMREKKASHGEKDIKQHLEIPRVSLEENPQDRGKDSSSERYIVLE</sequence>
<feature type="compositionally biased region" description="Basic and acidic residues" evidence="1">
    <location>
        <begin position="400"/>
        <end position="419"/>
    </location>
</feature>
<feature type="compositionally biased region" description="Polar residues" evidence="1">
    <location>
        <begin position="15"/>
        <end position="37"/>
    </location>
</feature>
<organism evidence="2 3">
    <name type="scientific">Emydomyces testavorans</name>
    <dbReference type="NCBI Taxonomy" id="2070801"/>
    <lineage>
        <taxon>Eukaryota</taxon>
        <taxon>Fungi</taxon>
        <taxon>Dikarya</taxon>
        <taxon>Ascomycota</taxon>
        <taxon>Pezizomycotina</taxon>
        <taxon>Eurotiomycetes</taxon>
        <taxon>Eurotiomycetidae</taxon>
        <taxon>Onygenales</taxon>
        <taxon>Nannizziopsiaceae</taxon>
        <taxon>Emydomyces</taxon>
    </lineage>
</organism>
<evidence type="ECO:0000313" key="3">
    <source>
        <dbReference type="Proteomes" id="UP001219355"/>
    </source>
</evidence>
<feature type="compositionally biased region" description="Low complexity" evidence="1">
    <location>
        <begin position="272"/>
        <end position="282"/>
    </location>
</feature>
<dbReference type="Proteomes" id="UP001219355">
    <property type="component" value="Chromosome 2"/>
</dbReference>
<dbReference type="AlphaFoldDB" id="A0AAF0II94"/>
<proteinExistence type="predicted"/>
<evidence type="ECO:0000313" key="2">
    <source>
        <dbReference type="EMBL" id="WEW57431.1"/>
    </source>
</evidence>
<dbReference type="EMBL" id="CP120628">
    <property type="protein sequence ID" value="WEW57431.1"/>
    <property type="molecule type" value="Genomic_DNA"/>
</dbReference>
<name>A0AAF0II94_9EURO</name>
<feature type="compositionally biased region" description="Basic residues" evidence="1">
    <location>
        <begin position="40"/>
        <end position="53"/>
    </location>
</feature>